<evidence type="ECO:0000256" key="1">
    <source>
        <dbReference type="ARBA" id="ARBA00004389"/>
    </source>
</evidence>
<name>A0AAN9E378_CROPI</name>
<dbReference type="SMART" id="SM00780">
    <property type="entry name" value="PIG-X"/>
    <property type="match status" value="1"/>
</dbReference>
<dbReference type="InterPro" id="IPR033464">
    <property type="entry name" value="CSN8_PSD8_EIF3K"/>
</dbReference>
<comment type="caution">
    <text evidence="14">The sequence shown here is derived from an EMBL/GenBank/DDBJ whole genome shotgun (WGS) entry which is preliminary data.</text>
</comment>
<keyword evidence="10 12" id="KW-0472">Membrane</keyword>
<organism evidence="14 15">
    <name type="scientific">Crotalaria pallida</name>
    <name type="common">Smooth rattlebox</name>
    <name type="synonym">Crotalaria striata</name>
    <dbReference type="NCBI Taxonomy" id="3830"/>
    <lineage>
        <taxon>Eukaryota</taxon>
        <taxon>Viridiplantae</taxon>
        <taxon>Streptophyta</taxon>
        <taxon>Embryophyta</taxon>
        <taxon>Tracheophyta</taxon>
        <taxon>Spermatophyta</taxon>
        <taxon>Magnoliopsida</taxon>
        <taxon>eudicotyledons</taxon>
        <taxon>Gunneridae</taxon>
        <taxon>Pentapetalae</taxon>
        <taxon>rosids</taxon>
        <taxon>fabids</taxon>
        <taxon>Fabales</taxon>
        <taxon>Fabaceae</taxon>
        <taxon>Papilionoideae</taxon>
        <taxon>50 kb inversion clade</taxon>
        <taxon>genistoids sensu lato</taxon>
        <taxon>core genistoids</taxon>
        <taxon>Crotalarieae</taxon>
        <taxon>Crotalaria</taxon>
    </lineage>
</organism>
<dbReference type="PANTHER" id="PTHR28650">
    <property type="entry name" value="PHOSPHATIDYLINOSITOL-GLYCAN BIOSYNTHESIS CLASS X PROTEIN"/>
    <property type="match status" value="1"/>
</dbReference>
<dbReference type="InterPro" id="IPR000717">
    <property type="entry name" value="PCI_dom"/>
</dbReference>
<evidence type="ECO:0000256" key="9">
    <source>
        <dbReference type="ARBA" id="ARBA00022989"/>
    </source>
</evidence>
<evidence type="ECO:0000256" key="3">
    <source>
        <dbReference type="ARBA" id="ARBA00009627"/>
    </source>
</evidence>
<evidence type="ECO:0000256" key="6">
    <source>
        <dbReference type="ARBA" id="ARBA00022692"/>
    </source>
</evidence>
<dbReference type="GO" id="GO:0005789">
    <property type="term" value="C:endoplasmic reticulum membrane"/>
    <property type="evidence" value="ECO:0007669"/>
    <property type="project" value="UniProtKB-SubCell"/>
</dbReference>
<dbReference type="FunFam" id="1.25.40.990:FF:000001">
    <property type="entry name" value="26S proteasome non-ATPase regulatory subunit"/>
    <property type="match status" value="1"/>
</dbReference>
<reference evidence="14 15" key="1">
    <citation type="submission" date="2024-01" db="EMBL/GenBank/DDBJ databases">
        <title>The genomes of 5 underutilized Papilionoideae crops provide insights into root nodulation and disease resistanc.</title>
        <authorList>
            <person name="Yuan L."/>
        </authorList>
    </citation>
    <scope>NUCLEOTIDE SEQUENCE [LARGE SCALE GENOMIC DNA]</scope>
    <source>
        <strain evidence="14">ZHUSHIDOU_FW_LH</strain>
        <tissue evidence="14">Leaf</tissue>
    </source>
</reference>
<evidence type="ECO:0000313" key="14">
    <source>
        <dbReference type="EMBL" id="KAK7244377.1"/>
    </source>
</evidence>
<dbReference type="Pfam" id="PF08320">
    <property type="entry name" value="PIG-X"/>
    <property type="match status" value="1"/>
</dbReference>
<keyword evidence="8" id="KW-0647">Proteasome</keyword>
<dbReference type="Gene3D" id="1.25.40.990">
    <property type="match status" value="1"/>
</dbReference>
<feature type="domain" description="PCI" evidence="13">
    <location>
        <begin position="51"/>
        <end position="223"/>
    </location>
</feature>
<dbReference type="EMBL" id="JAYWIO010000008">
    <property type="protein sequence ID" value="KAK7244377.1"/>
    <property type="molecule type" value="Genomic_DNA"/>
</dbReference>
<keyword evidence="7" id="KW-0256">Endoplasmic reticulum</keyword>
<keyword evidence="6 12" id="KW-0812">Transmembrane</keyword>
<accession>A0AAN9E378</accession>
<dbReference type="PANTHER" id="PTHR28650:SF1">
    <property type="entry name" value="PHOSPHATIDYLINOSITOL-GLYCAN BIOSYNTHESIS CLASS X PROTEIN"/>
    <property type="match status" value="1"/>
</dbReference>
<evidence type="ECO:0000256" key="7">
    <source>
        <dbReference type="ARBA" id="ARBA00022824"/>
    </source>
</evidence>
<dbReference type="Proteomes" id="UP001372338">
    <property type="component" value="Unassembled WGS sequence"/>
</dbReference>
<gene>
    <name evidence="14" type="ORF">RIF29_39198</name>
</gene>
<feature type="transmembrane region" description="Helical" evidence="12">
    <location>
        <begin position="534"/>
        <end position="558"/>
    </location>
</feature>
<dbReference type="AlphaFoldDB" id="A0AAN9E378"/>
<keyword evidence="11" id="KW-0325">Glycoprotein</keyword>
<proteinExistence type="inferred from homology"/>
<evidence type="ECO:0000259" key="13">
    <source>
        <dbReference type="PROSITE" id="PS50250"/>
    </source>
</evidence>
<evidence type="ECO:0000256" key="8">
    <source>
        <dbReference type="ARBA" id="ARBA00022942"/>
    </source>
</evidence>
<evidence type="ECO:0000256" key="5">
    <source>
        <dbReference type="ARBA" id="ARBA00022502"/>
    </source>
</evidence>
<comment type="similarity">
    <text evidence="3">Belongs to the proteasome subunit S14 family.</text>
</comment>
<sequence>MDPKLTEVLLTGFRSLPPLFEDTPNAVHELTIARDIYEHVVVLSVKLEDQDAFERDFFQLKPYFTDACNHLPPSPQEYPILGLNLLRLLVQNRIAEFHTELELLSSTALENPCIKHAVELEQSFMEGAYNRVLSSRQTLPHDTYVYFMDLLAKTVRDEIAGCSEKAYDYLSLKDAKQMLLYSSDQDLLEYIKEEHPEWEIKNDDRMLLNSATASEKTSPHESSFMETRQGIWFCMYLLLGSSFIWLPESCLLGDSLSTSSQFDLAHAQKYVHIMCPFLLTLKNIFSHFQVADVPNSNSNSRSDKAFSPTEKFLMQSYCDRYTNLIDSDFESFLSQEVTSRSCELFPDNHDFVLRLSALKRDLIGEGSHRRVSTLIKFQTKQSKSLSELFSFSCEFIIIERLPSGVFADPFELQRLVQRGVFNDIAVFGDINLELPSFLSNRSAVEIHLDVDPKTLLQPTDITIDLPLHARYQPLNESGYSTVEFGAPDILIRCSAKEKMETRNCFFKLTNDDANYNDAGIVWRIPSGRKAHADLVSSVTFTAALLSTLVIVFTSLYYANSRLNKKQA</sequence>
<dbReference type="GO" id="GO:0006506">
    <property type="term" value="P:GPI anchor biosynthetic process"/>
    <property type="evidence" value="ECO:0007669"/>
    <property type="project" value="UniProtKB-KW"/>
</dbReference>
<evidence type="ECO:0000256" key="4">
    <source>
        <dbReference type="ARBA" id="ARBA00010345"/>
    </source>
</evidence>
<evidence type="ECO:0000256" key="12">
    <source>
        <dbReference type="SAM" id="Phobius"/>
    </source>
</evidence>
<evidence type="ECO:0000256" key="11">
    <source>
        <dbReference type="ARBA" id="ARBA00023180"/>
    </source>
</evidence>
<dbReference type="PROSITE" id="PS50250">
    <property type="entry name" value="PCI"/>
    <property type="match status" value="1"/>
</dbReference>
<comment type="subcellular location">
    <subcellularLocation>
        <location evidence="1">Endoplasmic reticulum membrane</location>
        <topology evidence="1">Single-pass membrane protein</topology>
    </subcellularLocation>
</comment>
<keyword evidence="9 12" id="KW-1133">Transmembrane helix</keyword>
<comment type="pathway">
    <text evidence="2">Glycolipid biosynthesis; glycosylphosphatidylinositol-anchor biosynthesis.</text>
</comment>
<evidence type="ECO:0000313" key="15">
    <source>
        <dbReference type="Proteomes" id="UP001372338"/>
    </source>
</evidence>
<dbReference type="Pfam" id="PF10075">
    <property type="entry name" value="CSN8_PSD8_EIF3K"/>
    <property type="match status" value="1"/>
</dbReference>
<evidence type="ECO:0000256" key="10">
    <source>
        <dbReference type="ARBA" id="ARBA00023136"/>
    </source>
</evidence>
<dbReference type="InterPro" id="IPR013233">
    <property type="entry name" value="PIG-X/PBN1"/>
</dbReference>
<keyword evidence="5" id="KW-0337">GPI-anchor biosynthesis</keyword>
<protein>
    <recommendedName>
        <fullName evidence="13">PCI domain-containing protein</fullName>
    </recommendedName>
</protein>
<comment type="similarity">
    <text evidence="4">Belongs to the PIGX family.</text>
</comment>
<dbReference type="InterPro" id="IPR040039">
    <property type="entry name" value="PIGX"/>
</dbReference>
<dbReference type="GO" id="GO:0000502">
    <property type="term" value="C:proteasome complex"/>
    <property type="evidence" value="ECO:0007669"/>
    <property type="project" value="UniProtKB-KW"/>
</dbReference>
<keyword evidence="15" id="KW-1185">Reference proteome</keyword>
<evidence type="ECO:0000256" key="2">
    <source>
        <dbReference type="ARBA" id="ARBA00004687"/>
    </source>
</evidence>